<evidence type="ECO:0000313" key="5">
    <source>
        <dbReference type="EMBL" id="CAB4896288.1"/>
    </source>
</evidence>
<evidence type="ECO:0000256" key="3">
    <source>
        <dbReference type="ARBA" id="ARBA00023235"/>
    </source>
</evidence>
<protein>
    <submittedName>
        <fullName evidence="5">Unannotated protein</fullName>
    </submittedName>
</protein>
<comment type="similarity">
    <text evidence="1">Belongs to the tRNA pseudouridine synthase TruA family.</text>
</comment>
<name>A0A6J7FQV0_9ZZZZ</name>
<proteinExistence type="inferred from homology"/>
<keyword evidence="3" id="KW-0413">Isomerase</keyword>
<dbReference type="HAMAP" id="MF_00171">
    <property type="entry name" value="TruA"/>
    <property type="match status" value="1"/>
</dbReference>
<dbReference type="NCBIfam" id="TIGR00071">
    <property type="entry name" value="hisT_truA"/>
    <property type="match status" value="1"/>
</dbReference>
<accession>A0A6J7FQV0</accession>
<dbReference type="InterPro" id="IPR020103">
    <property type="entry name" value="PsdUridine_synth_cat_dom_sf"/>
</dbReference>
<dbReference type="InterPro" id="IPR020094">
    <property type="entry name" value="TruA/RsuA/RluB/E/F_N"/>
</dbReference>
<feature type="domain" description="Pseudouridine synthase I TruA alpha/beta" evidence="4">
    <location>
        <begin position="158"/>
        <end position="275"/>
    </location>
</feature>
<dbReference type="PANTHER" id="PTHR11142:SF0">
    <property type="entry name" value="TRNA PSEUDOURIDINE SYNTHASE-LIKE 1"/>
    <property type="match status" value="1"/>
</dbReference>
<dbReference type="AlphaFoldDB" id="A0A6J7FQV0"/>
<dbReference type="Pfam" id="PF01416">
    <property type="entry name" value="PseudoU_synth_1"/>
    <property type="match status" value="1"/>
</dbReference>
<sequence>MPDHGAPENLNEPVAVRRACFVLAYDGAAFHGFAPNPGVPTVVGVLSDAMELVSRHEINLIGAGRTDAGVHAWGQVVSCELPARVDLANLIHHVNRMCAPHVVVRSAEWMADDFSARFSATWRHYRYTIVNGPAQNPFLAATAWHVPQPLLLAGMQLACDALIGEHDFTTFCRKPKPAGGQPEPSLRRRVMLARWSDITDSLGPYAEGSRVLRFEIRANAFCHQMVRSIVGTHADVGRGRFHAGDMRALILARDRTIAGDVAPAHGLMLWQVGYDGERYHGGRGRSAPSVTADVVAETEPGGHQHHDADGASQQP</sequence>
<dbReference type="GO" id="GO:0009982">
    <property type="term" value="F:pseudouridine synthase activity"/>
    <property type="evidence" value="ECO:0007669"/>
    <property type="project" value="InterPro"/>
</dbReference>
<dbReference type="GO" id="GO:0031119">
    <property type="term" value="P:tRNA pseudouridine synthesis"/>
    <property type="evidence" value="ECO:0007669"/>
    <property type="project" value="TreeGrafter"/>
</dbReference>
<dbReference type="PANTHER" id="PTHR11142">
    <property type="entry name" value="PSEUDOURIDYLATE SYNTHASE"/>
    <property type="match status" value="1"/>
</dbReference>
<dbReference type="CDD" id="cd02570">
    <property type="entry name" value="PseudoU_synth_EcTruA"/>
    <property type="match status" value="1"/>
</dbReference>
<evidence type="ECO:0000256" key="1">
    <source>
        <dbReference type="ARBA" id="ARBA00009375"/>
    </source>
</evidence>
<dbReference type="SUPFAM" id="SSF55120">
    <property type="entry name" value="Pseudouridine synthase"/>
    <property type="match status" value="1"/>
</dbReference>
<dbReference type="Gene3D" id="3.30.70.580">
    <property type="entry name" value="Pseudouridine synthase I, catalytic domain, N-terminal subdomain"/>
    <property type="match status" value="1"/>
</dbReference>
<dbReference type="GO" id="GO:0003723">
    <property type="term" value="F:RNA binding"/>
    <property type="evidence" value="ECO:0007669"/>
    <property type="project" value="InterPro"/>
</dbReference>
<dbReference type="EMBL" id="CAFBLP010000146">
    <property type="protein sequence ID" value="CAB4896288.1"/>
    <property type="molecule type" value="Genomic_DNA"/>
</dbReference>
<organism evidence="5">
    <name type="scientific">freshwater metagenome</name>
    <dbReference type="NCBI Taxonomy" id="449393"/>
    <lineage>
        <taxon>unclassified sequences</taxon>
        <taxon>metagenomes</taxon>
        <taxon>ecological metagenomes</taxon>
    </lineage>
</organism>
<reference evidence="5" key="1">
    <citation type="submission" date="2020-05" db="EMBL/GenBank/DDBJ databases">
        <authorList>
            <person name="Chiriac C."/>
            <person name="Salcher M."/>
            <person name="Ghai R."/>
            <person name="Kavagutti S V."/>
        </authorList>
    </citation>
    <scope>NUCLEOTIDE SEQUENCE</scope>
</reference>
<evidence type="ECO:0000259" key="4">
    <source>
        <dbReference type="Pfam" id="PF01416"/>
    </source>
</evidence>
<dbReference type="Gene3D" id="3.30.70.660">
    <property type="entry name" value="Pseudouridine synthase I, catalytic domain, C-terminal subdomain"/>
    <property type="match status" value="1"/>
</dbReference>
<keyword evidence="2" id="KW-0819">tRNA processing</keyword>
<gene>
    <name evidence="5" type="ORF">UFOPK3376_03171</name>
</gene>
<dbReference type="InterPro" id="IPR020095">
    <property type="entry name" value="PsdUridine_synth_TruA_C"/>
</dbReference>
<dbReference type="InterPro" id="IPR001406">
    <property type="entry name" value="PsdUridine_synth_TruA"/>
</dbReference>
<dbReference type="InterPro" id="IPR020097">
    <property type="entry name" value="PsdUridine_synth_TruA_a/b_dom"/>
</dbReference>
<evidence type="ECO:0000256" key="2">
    <source>
        <dbReference type="ARBA" id="ARBA00022694"/>
    </source>
</evidence>